<dbReference type="Proteomes" id="UP001591681">
    <property type="component" value="Unassembled WGS sequence"/>
</dbReference>
<gene>
    <name evidence="3" type="ORF">ACEWY4_016742</name>
</gene>
<dbReference type="PANTHER" id="PTHR34257:SF3">
    <property type="entry name" value="ADAPTER PROTEIN CIKS-RELATED"/>
    <property type="match status" value="1"/>
</dbReference>
<feature type="region of interest" description="Disordered" evidence="1">
    <location>
        <begin position="166"/>
        <end position="210"/>
    </location>
</feature>
<dbReference type="Pfam" id="PF08357">
    <property type="entry name" value="SEFIR"/>
    <property type="match status" value="1"/>
</dbReference>
<sequence length="474" mass="53266">MLCTNRTTVCARSQSSQTNPCDRRMLPTRSKIFVSQIDTLTHRPVSLNCPEENDERMSDDFLPRALVEPGCVLKSEAELPSEMDSHQARSCHSPPAGYKHPAQPPRGTPARFPQTPFPSGAAGGLSAPDQYQWAWAYPSYASGRDERYPHSLPSCLPSDEYSSYPADASYGPGRSHSLPGRHSPSLASLEQPSSLRSIPPSANAHTHAHTHPLPPYACLPQAPACCMQCHPPPGHLRMGHLHQLSPQPPYHMAYKPSGESASLQFRNHMHLLSNCCYSENAIFQHKQASPRETQLSMEQRKVFVTYEDDNEDHVKEIIKFVALLRHNGFDTHIDVFEQQLNSISKIDCTERYIQEKDYLIIIAISPKYYEVVAGDSMFMERDERTLNTVYIHKQLQNEFIQNGCKNFRFIPILFPGAKKVNLSLFVNCVCVCVCVCVMIQEDHLLTKSPVYSVTSPIVLSCPQPYNYCVCVCVC</sequence>
<evidence type="ECO:0000259" key="2">
    <source>
        <dbReference type="PROSITE" id="PS51534"/>
    </source>
</evidence>
<keyword evidence="4" id="KW-1185">Reference proteome</keyword>
<dbReference type="PANTHER" id="PTHR34257">
    <property type="entry name" value="ADAPTER PROTEIN CIKS"/>
    <property type="match status" value="1"/>
</dbReference>
<accession>A0ABD1JLE7</accession>
<feature type="domain" description="SEFIR" evidence="2">
    <location>
        <begin position="299"/>
        <end position="447"/>
    </location>
</feature>
<dbReference type="PROSITE" id="PS51534">
    <property type="entry name" value="SEFIR"/>
    <property type="match status" value="1"/>
</dbReference>
<name>A0ABD1JLE7_9TELE</name>
<evidence type="ECO:0000313" key="3">
    <source>
        <dbReference type="EMBL" id="KAL2087914.1"/>
    </source>
</evidence>
<comment type="caution">
    <text evidence="3">The sequence shown here is derived from an EMBL/GenBank/DDBJ whole genome shotgun (WGS) entry which is preliminary data.</text>
</comment>
<reference evidence="3 4" key="1">
    <citation type="submission" date="2024-09" db="EMBL/GenBank/DDBJ databases">
        <title>A chromosome-level genome assembly of Gray's grenadier anchovy, Coilia grayii.</title>
        <authorList>
            <person name="Fu Z."/>
        </authorList>
    </citation>
    <scope>NUCLEOTIDE SEQUENCE [LARGE SCALE GENOMIC DNA]</scope>
    <source>
        <strain evidence="3">G4</strain>
        <tissue evidence="3">Muscle</tissue>
    </source>
</reference>
<protein>
    <recommendedName>
        <fullName evidence="2">SEFIR domain-containing protein</fullName>
    </recommendedName>
</protein>
<feature type="region of interest" description="Disordered" evidence="1">
    <location>
        <begin position="82"/>
        <end position="125"/>
    </location>
</feature>
<dbReference type="InterPro" id="IPR013568">
    <property type="entry name" value="SEFIR_dom"/>
</dbReference>
<evidence type="ECO:0000313" key="4">
    <source>
        <dbReference type="Proteomes" id="UP001591681"/>
    </source>
</evidence>
<evidence type="ECO:0000256" key="1">
    <source>
        <dbReference type="SAM" id="MobiDB-lite"/>
    </source>
</evidence>
<dbReference type="EMBL" id="JBHFQA010000014">
    <property type="protein sequence ID" value="KAL2087914.1"/>
    <property type="molecule type" value="Genomic_DNA"/>
</dbReference>
<organism evidence="3 4">
    <name type="scientific">Coilia grayii</name>
    <name type="common">Gray's grenadier anchovy</name>
    <dbReference type="NCBI Taxonomy" id="363190"/>
    <lineage>
        <taxon>Eukaryota</taxon>
        <taxon>Metazoa</taxon>
        <taxon>Chordata</taxon>
        <taxon>Craniata</taxon>
        <taxon>Vertebrata</taxon>
        <taxon>Euteleostomi</taxon>
        <taxon>Actinopterygii</taxon>
        <taxon>Neopterygii</taxon>
        <taxon>Teleostei</taxon>
        <taxon>Clupei</taxon>
        <taxon>Clupeiformes</taxon>
        <taxon>Clupeoidei</taxon>
        <taxon>Engraulidae</taxon>
        <taxon>Coilinae</taxon>
        <taxon>Coilia</taxon>
    </lineage>
</organism>
<dbReference type="InterPro" id="IPR053047">
    <property type="entry name" value="E3_ubiq_ligase_TRAF3IP2"/>
</dbReference>
<feature type="compositionally biased region" description="Polar residues" evidence="1">
    <location>
        <begin position="185"/>
        <end position="196"/>
    </location>
</feature>
<proteinExistence type="predicted"/>
<dbReference type="AlphaFoldDB" id="A0ABD1JLE7"/>